<keyword evidence="3" id="KW-1185">Reference proteome</keyword>
<accession>A0A3P6SRS5</accession>
<feature type="compositionally biased region" description="Polar residues" evidence="1">
    <location>
        <begin position="7"/>
        <end position="30"/>
    </location>
</feature>
<dbReference type="EMBL" id="UYRV01022943">
    <property type="protein sequence ID" value="VDK72713.1"/>
    <property type="molecule type" value="Genomic_DNA"/>
</dbReference>
<evidence type="ECO:0000256" key="1">
    <source>
        <dbReference type="SAM" id="MobiDB-lite"/>
    </source>
</evidence>
<dbReference type="AlphaFoldDB" id="A0A3P6SRS5"/>
<evidence type="ECO:0000313" key="3">
    <source>
        <dbReference type="Proteomes" id="UP000271889"/>
    </source>
</evidence>
<evidence type="ECO:0000313" key="2">
    <source>
        <dbReference type="EMBL" id="VDK72713.1"/>
    </source>
</evidence>
<protein>
    <submittedName>
        <fullName evidence="2">Uncharacterized protein</fullName>
    </submittedName>
</protein>
<feature type="region of interest" description="Disordered" evidence="1">
    <location>
        <begin position="1"/>
        <end position="30"/>
    </location>
</feature>
<sequence>MEEHYRTSGQGVQGHTQPKTTPPSSSCTCR</sequence>
<dbReference type="Proteomes" id="UP000271889">
    <property type="component" value="Unassembled WGS sequence"/>
</dbReference>
<gene>
    <name evidence="2" type="ORF">CGOC_LOCUS6860</name>
</gene>
<proteinExistence type="predicted"/>
<organism evidence="2 3">
    <name type="scientific">Cylicostephanus goldi</name>
    <name type="common">Nematode worm</name>
    <dbReference type="NCBI Taxonomy" id="71465"/>
    <lineage>
        <taxon>Eukaryota</taxon>
        <taxon>Metazoa</taxon>
        <taxon>Ecdysozoa</taxon>
        <taxon>Nematoda</taxon>
        <taxon>Chromadorea</taxon>
        <taxon>Rhabditida</taxon>
        <taxon>Rhabditina</taxon>
        <taxon>Rhabditomorpha</taxon>
        <taxon>Strongyloidea</taxon>
        <taxon>Strongylidae</taxon>
        <taxon>Cylicostephanus</taxon>
    </lineage>
</organism>
<name>A0A3P6SRS5_CYLGO</name>
<reference evidence="2 3" key="1">
    <citation type="submission" date="2018-11" db="EMBL/GenBank/DDBJ databases">
        <authorList>
            <consortium name="Pathogen Informatics"/>
        </authorList>
    </citation>
    <scope>NUCLEOTIDE SEQUENCE [LARGE SCALE GENOMIC DNA]</scope>
</reference>